<dbReference type="InterPro" id="IPR034457">
    <property type="entry name" value="Organic_radical-activating"/>
</dbReference>
<dbReference type="SFLD" id="SFLDG01066">
    <property type="entry name" value="organic_radical-activating_enz"/>
    <property type="match status" value="1"/>
</dbReference>
<keyword evidence="4" id="KW-0479">Metal-binding</keyword>
<dbReference type="InterPro" id="IPR058240">
    <property type="entry name" value="rSAM_sf"/>
</dbReference>
<name>A0ABY5VHX0_9FIRM</name>
<dbReference type="SUPFAM" id="SSF102114">
    <property type="entry name" value="Radical SAM enzymes"/>
    <property type="match status" value="1"/>
</dbReference>
<dbReference type="PROSITE" id="PS51918">
    <property type="entry name" value="RADICAL_SAM"/>
    <property type="match status" value="1"/>
</dbReference>
<dbReference type="Pfam" id="PF04055">
    <property type="entry name" value="Radical_SAM"/>
    <property type="match status" value="1"/>
</dbReference>
<feature type="domain" description="Radical SAM core" evidence="7">
    <location>
        <begin position="24"/>
        <end position="255"/>
    </location>
</feature>
<dbReference type="CDD" id="cd01335">
    <property type="entry name" value="Radical_SAM"/>
    <property type="match status" value="1"/>
</dbReference>
<keyword evidence="6" id="KW-0411">Iron-sulfur</keyword>
<comment type="cofactor">
    <cofactor evidence="1">
        <name>[4Fe-4S] cluster</name>
        <dbReference type="ChEBI" id="CHEBI:49883"/>
    </cofactor>
</comment>
<dbReference type="Gene3D" id="3.20.20.70">
    <property type="entry name" value="Aldolase class I"/>
    <property type="match status" value="1"/>
</dbReference>
<evidence type="ECO:0000256" key="2">
    <source>
        <dbReference type="ARBA" id="ARBA00022485"/>
    </source>
</evidence>
<dbReference type="EMBL" id="CP102290">
    <property type="protein sequence ID" value="UWP60002.1"/>
    <property type="molecule type" value="Genomic_DNA"/>
</dbReference>
<accession>A0ABY5VHX0</accession>
<dbReference type="PANTHER" id="PTHR30352">
    <property type="entry name" value="PYRUVATE FORMATE-LYASE-ACTIVATING ENZYME"/>
    <property type="match status" value="1"/>
</dbReference>
<dbReference type="RefSeq" id="WP_044983360.1">
    <property type="nucleotide sequence ID" value="NZ_CABLBR010000020.1"/>
</dbReference>
<gene>
    <name evidence="8" type="ORF">NQ502_02780</name>
</gene>
<organism evidence="8 9">
    <name type="scientific">Ruminococcus gauvreauii</name>
    <dbReference type="NCBI Taxonomy" id="438033"/>
    <lineage>
        <taxon>Bacteria</taxon>
        <taxon>Bacillati</taxon>
        <taxon>Bacillota</taxon>
        <taxon>Clostridia</taxon>
        <taxon>Eubacteriales</taxon>
        <taxon>Oscillospiraceae</taxon>
        <taxon>Ruminococcus</taxon>
    </lineage>
</organism>
<keyword evidence="5" id="KW-0408">Iron</keyword>
<dbReference type="Proteomes" id="UP001060164">
    <property type="component" value="Chromosome"/>
</dbReference>
<sequence>MTHNNYEGCDLKGTILRLERSSIYDGDGYRTVVFMKGCPLRCQWCSTPESQNYIIEEAEGNRYGKIMTVEEVLREVRKDIPFYFHSGGGMTVSGGELLSQPEYVRCLLTRARWEAIDTAVETSLYGSWETAEPILQASNTVFADLKLTDDEKHRKYCGVSNKLILENLKKAGTIKADYKLIIRTPLIPGINDTEAELESIGRFCAQLTNLQYVQLLPYHRLGSDTYRRLGRPYPLKDLRSPSAEHMDWCRNIIGKYVKALV</sequence>
<keyword evidence="2" id="KW-0004">4Fe-4S</keyword>
<evidence type="ECO:0000313" key="9">
    <source>
        <dbReference type="Proteomes" id="UP001060164"/>
    </source>
</evidence>
<dbReference type="PIRSF" id="PIRSF000371">
    <property type="entry name" value="PFL_act_enz"/>
    <property type="match status" value="1"/>
</dbReference>
<dbReference type="NCBIfam" id="TIGR02494">
    <property type="entry name" value="PFLE_PFLC"/>
    <property type="match status" value="1"/>
</dbReference>
<evidence type="ECO:0000256" key="6">
    <source>
        <dbReference type="ARBA" id="ARBA00023014"/>
    </source>
</evidence>
<evidence type="ECO:0000256" key="5">
    <source>
        <dbReference type="ARBA" id="ARBA00023004"/>
    </source>
</evidence>
<evidence type="ECO:0000313" key="8">
    <source>
        <dbReference type="EMBL" id="UWP60002.1"/>
    </source>
</evidence>
<dbReference type="PANTHER" id="PTHR30352:SF4">
    <property type="entry name" value="PYRUVATE FORMATE-LYASE 2-ACTIVATING ENZYME"/>
    <property type="match status" value="1"/>
</dbReference>
<evidence type="ECO:0000256" key="4">
    <source>
        <dbReference type="ARBA" id="ARBA00022723"/>
    </source>
</evidence>
<evidence type="ECO:0000256" key="1">
    <source>
        <dbReference type="ARBA" id="ARBA00001966"/>
    </source>
</evidence>
<reference evidence="8" key="1">
    <citation type="journal article" date="2022" name="Cell">
        <title>Design, construction, and in vivo augmentation of a complex gut microbiome.</title>
        <authorList>
            <person name="Cheng A.G."/>
            <person name="Ho P.Y."/>
            <person name="Aranda-Diaz A."/>
            <person name="Jain S."/>
            <person name="Yu F.B."/>
            <person name="Meng X."/>
            <person name="Wang M."/>
            <person name="Iakiviak M."/>
            <person name="Nagashima K."/>
            <person name="Zhao A."/>
            <person name="Murugkar P."/>
            <person name="Patil A."/>
            <person name="Atabakhsh K."/>
            <person name="Weakley A."/>
            <person name="Yan J."/>
            <person name="Brumbaugh A.R."/>
            <person name="Higginbottom S."/>
            <person name="Dimas A."/>
            <person name="Shiver A.L."/>
            <person name="Deutschbauer A."/>
            <person name="Neff N."/>
            <person name="Sonnenburg J.L."/>
            <person name="Huang K.C."/>
            <person name="Fischbach M.A."/>
        </authorList>
    </citation>
    <scope>NUCLEOTIDE SEQUENCE</scope>
    <source>
        <strain evidence="8">DSM 19829</strain>
    </source>
</reference>
<keyword evidence="9" id="KW-1185">Reference proteome</keyword>
<proteinExistence type="predicted"/>
<dbReference type="InterPro" id="IPR012839">
    <property type="entry name" value="Organic_radical_activase"/>
</dbReference>
<protein>
    <submittedName>
        <fullName evidence="8">Glycyl-radical enzyme activating protein</fullName>
    </submittedName>
</protein>
<keyword evidence="3" id="KW-0949">S-adenosyl-L-methionine</keyword>
<dbReference type="SFLD" id="SFLDS00029">
    <property type="entry name" value="Radical_SAM"/>
    <property type="match status" value="1"/>
</dbReference>
<evidence type="ECO:0000256" key="3">
    <source>
        <dbReference type="ARBA" id="ARBA00022691"/>
    </source>
</evidence>
<dbReference type="InterPro" id="IPR013785">
    <property type="entry name" value="Aldolase_TIM"/>
</dbReference>
<evidence type="ECO:0000259" key="7">
    <source>
        <dbReference type="PROSITE" id="PS51918"/>
    </source>
</evidence>
<dbReference type="InterPro" id="IPR007197">
    <property type="entry name" value="rSAM"/>
</dbReference>